<keyword evidence="8" id="KW-0067">ATP-binding</keyword>
<dbReference type="GO" id="GO:0004592">
    <property type="term" value="F:pantoate-beta-alanine ligase activity"/>
    <property type="evidence" value="ECO:0007669"/>
    <property type="project" value="UniProtKB-EC"/>
</dbReference>
<reference evidence="12" key="1">
    <citation type="submission" date="2023-03" db="EMBL/GenBank/DDBJ databases">
        <authorList>
            <person name="Steffen K."/>
            <person name="Cardenas P."/>
        </authorList>
    </citation>
    <scope>NUCLEOTIDE SEQUENCE</scope>
</reference>
<keyword evidence="6" id="KW-0566">Pantothenate biosynthesis</keyword>
<dbReference type="EMBL" id="CASHTH010003003">
    <property type="protein sequence ID" value="CAI8038653.1"/>
    <property type="molecule type" value="Genomic_DNA"/>
</dbReference>
<dbReference type="InterPro" id="IPR003721">
    <property type="entry name" value="Pantoate_ligase"/>
</dbReference>
<dbReference type="HAMAP" id="MF_00158">
    <property type="entry name" value="PanC"/>
    <property type="match status" value="1"/>
</dbReference>
<evidence type="ECO:0000256" key="5">
    <source>
        <dbReference type="ARBA" id="ARBA00022598"/>
    </source>
</evidence>
<name>A0AA35SZD4_GEOBA</name>
<dbReference type="Gene3D" id="3.40.50.620">
    <property type="entry name" value="HUPs"/>
    <property type="match status" value="1"/>
</dbReference>
<evidence type="ECO:0000256" key="3">
    <source>
        <dbReference type="ARBA" id="ARBA00012219"/>
    </source>
</evidence>
<dbReference type="GO" id="GO:0005524">
    <property type="term" value="F:ATP binding"/>
    <property type="evidence" value="ECO:0007669"/>
    <property type="project" value="UniProtKB-KW"/>
</dbReference>
<gene>
    <name evidence="12" type="ORF">GBAR_LOCUS21552</name>
</gene>
<dbReference type="Pfam" id="PF02569">
    <property type="entry name" value="Pantoate_ligase"/>
    <property type="match status" value="1"/>
</dbReference>
<evidence type="ECO:0000256" key="9">
    <source>
        <dbReference type="ARBA" id="ARBA00029902"/>
    </source>
</evidence>
<dbReference type="EC" id="6.3.2.1" evidence="3"/>
<evidence type="ECO:0000256" key="2">
    <source>
        <dbReference type="ARBA" id="ARBA00009256"/>
    </source>
</evidence>
<evidence type="ECO:0000256" key="6">
    <source>
        <dbReference type="ARBA" id="ARBA00022655"/>
    </source>
</evidence>
<keyword evidence="13" id="KW-1185">Reference proteome</keyword>
<comment type="caution">
    <text evidence="12">The sequence shown here is derived from an EMBL/GenBank/DDBJ whole genome shotgun (WGS) entry which is preliminary data.</text>
</comment>
<evidence type="ECO:0000256" key="1">
    <source>
        <dbReference type="ARBA" id="ARBA00004990"/>
    </source>
</evidence>
<keyword evidence="7" id="KW-0547">Nucleotide-binding</keyword>
<dbReference type="PANTHER" id="PTHR21299">
    <property type="entry name" value="CYTIDYLATE KINASE/PANTOATE-BETA-ALANINE LIGASE"/>
    <property type="match status" value="1"/>
</dbReference>
<dbReference type="GO" id="GO:0005829">
    <property type="term" value="C:cytosol"/>
    <property type="evidence" value="ECO:0007669"/>
    <property type="project" value="TreeGrafter"/>
</dbReference>
<evidence type="ECO:0000256" key="11">
    <source>
        <dbReference type="ARBA" id="ARBA00048258"/>
    </source>
</evidence>
<evidence type="ECO:0000313" key="12">
    <source>
        <dbReference type="EMBL" id="CAI8038653.1"/>
    </source>
</evidence>
<dbReference type="AlphaFoldDB" id="A0AA35SZD4"/>
<dbReference type="Gene3D" id="3.30.1300.10">
    <property type="entry name" value="Pantoate-beta-alanine ligase, C-terminal domain"/>
    <property type="match status" value="1"/>
</dbReference>
<dbReference type="CDD" id="cd00560">
    <property type="entry name" value="PanC"/>
    <property type="match status" value="1"/>
</dbReference>
<evidence type="ECO:0000313" key="13">
    <source>
        <dbReference type="Proteomes" id="UP001174909"/>
    </source>
</evidence>
<evidence type="ECO:0000256" key="4">
    <source>
        <dbReference type="ARBA" id="ARBA00015647"/>
    </source>
</evidence>
<dbReference type="PANTHER" id="PTHR21299:SF1">
    <property type="entry name" value="PANTOATE--BETA-ALANINE LIGASE"/>
    <property type="match status" value="1"/>
</dbReference>
<dbReference type="GO" id="GO:0015940">
    <property type="term" value="P:pantothenate biosynthetic process"/>
    <property type="evidence" value="ECO:0007669"/>
    <property type="project" value="UniProtKB-KW"/>
</dbReference>
<sequence length="280" mass="30195">MKVVETCGEMFALCRTAQPPLGLVPTMGALHEGHMSLVRRARADNLTMAVSIFVNPTQFGPNEDFARYPRSLERDLELLAAAGTDLVFLPGPPEVYPDGFDTWIEPGAVAEGMEGAARPGHFRGVATVVAKLFTITRPDRAYFGQKDGQQVAVIRKMNDDLNLGAEVVTMPTIREPDGLALSSRNAYLTDEERKAAPVVYRALRAAEELWRAGERDARALQSAATAQLESEPALSSVDYVSVVDAGSMAEITGTVEGHAAMVATAVRLGTVRLIDNLVLE</sequence>
<comment type="similarity">
    <text evidence="2">Belongs to the pantothenate synthetase family.</text>
</comment>
<dbReference type="InterPro" id="IPR042176">
    <property type="entry name" value="Pantoate_ligase_C"/>
</dbReference>
<evidence type="ECO:0000256" key="8">
    <source>
        <dbReference type="ARBA" id="ARBA00022840"/>
    </source>
</evidence>
<keyword evidence="5" id="KW-0436">Ligase</keyword>
<protein>
    <recommendedName>
        <fullName evidence="4">Pantoate--beta-alanine ligase</fullName>
        <ecNumber evidence="3">6.3.2.1</ecNumber>
    </recommendedName>
    <alternativeName>
        <fullName evidence="10">Pantoate-activating enzyme</fullName>
    </alternativeName>
    <alternativeName>
        <fullName evidence="9">Pantothenate synthetase</fullName>
    </alternativeName>
</protein>
<dbReference type="InterPro" id="IPR014729">
    <property type="entry name" value="Rossmann-like_a/b/a_fold"/>
</dbReference>
<evidence type="ECO:0000256" key="10">
    <source>
        <dbReference type="ARBA" id="ARBA00032806"/>
    </source>
</evidence>
<organism evidence="12 13">
    <name type="scientific">Geodia barretti</name>
    <name type="common">Barrett's horny sponge</name>
    <dbReference type="NCBI Taxonomy" id="519541"/>
    <lineage>
        <taxon>Eukaryota</taxon>
        <taxon>Metazoa</taxon>
        <taxon>Porifera</taxon>
        <taxon>Demospongiae</taxon>
        <taxon>Heteroscleromorpha</taxon>
        <taxon>Tetractinellida</taxon>
        <taxon>Astrophorina</taxon>
        <taxon>Geodiidae</taxon>
        <taxon>Geodia</taxon>
    </lineage>
</organism>
<dbReference type="SUPFAM" id="SSF52374">
    <property type="entry name" value="Nucleotidylyl transferase"/>
    <property type="match status" value="1"/>
</dbReference>
<dbReference type="Proteomes" id="UP001174909">
    <property type="component" value="Unassembled WGS sequence"/>
</dbReference>
<dbReference type="FunFam" id="3.30.1300.10:FF:000001">
    <property type="entry name" value="Pantothenate synthetase"/>
    <property type="match status" value="1"/>
</dbReference>
<comment type="catalytic activity">
    <reaction evidence="11">
        <text>(R)-pantoate + beta-alanine + ATP = (R)-pantothenate + AMP + diphosphate + H(+)</text>
        <dbReference type="Rhea" id="RHEA:10912"/>
        <dbReference type="ChEBI" id="CHEBI:15378"/>
        <dbReference type="ChEBI" id="CHEBI:15980"/>
        <dbReference type="ChEBI" id="CHEBI:29032"/>
        <dbReference type="ChEBI" id="CHEBI:30616"/>
        <dbReference type="ChEBI" id="CHEBI:33019"/>
        <dbReference type="ChEBI" id="CHEBI:57966"/>
        <dbReference type="ChEBI" id="CHEBI:456215"/>
        <dbReference type="EC" id="6.3.2.1"/>
    </reaction>
</comment>
<accession>A0AA35SZD4</accession>
<comment type="pathway">
    <text evidence="1">Cofactor biosynthesis; (R)-pantothenate biosynthesis; (R)-pantothenate from (R)-pantoate and beta-alanine: step 1/1.</text>
</comment>
<proteinExistence type="inferred from homology"/>
<evidence type="ECO:0000256" key="7">
    <source>
        <dbReference type="ARBA" id="ARBA00022741"/>
    </source>
</evidence>
<dbReference type="NCBIfam" id="TIGR00018">
    <property type="entry name" value="panC"/>
    <property type="match status" value="1"/>
</dbReference>